<evidence type="ECO:0000313" key="1">
    <source>
        <dbReference type="EMBL" id="MFD0945584.1"/>
    </source>
</evidence>
<dbReference type="Proteomes" id="UP001596977">
    <property type="component" value="Unassembled WGS sequence"/>
</dbReference>
<proteinExistence type="predicted"/>
<keyword evidence="2" id="KW-1185">Reference proteome</keyword>
<accession>A0ABW3H327</accession>
<organism evidence="1 2">
    <name type="scientific">Sphingomonas canadensis</name>
    <dbReference type="NCBI Taxonomy" id="1219257"/>
    <lineage>
        <taxon>Bacteria</taxon>
        <taxon>Pseudomonadati</taxon>
        <taxon>Pseudomonadota</taxon>
        <taxon>Alphaproteobacteria</taxon>
        <taxon>Sphingomonadales</taxon>
        <taxon>Sphingomonadaceae</taxon>
        <taxon>Sphingomonas</taxon>
    </lineage>
</organism>
<gene>
    <name evidence="1" type="ORF">ACFQ1E_04460</name>
</gene>
<sequence length="188" mass="18646">MDEVIERLVVQVRADTQGLARDVGEMRAMLDAPLAAGAASAGRAIEGALLRAVRTGRFGFEELRGVALRVLDDIAAAAIRTGIGALLGGGGGAGGILGGLLGSLLGAPGRATGGAVSPGRPYWVGERGPELFVPASAGGIAAAPAGGGVRELRVAITVNAPGGEAPRALAQSSRQVARAVKAALERLD</sequence>
<reference evidence="2" key="1">
    <citation type="journal article" date="2019" name="Int. J. Syst. Evol. Microbiol.">
        <title>The Global Catalogue of Microorganisms (GCM) 10K type strain sequencing project: providing services to taxonomists for standard genome sequencing and annotation.</title>
        <authorList>
            <consortium name="The Broad Institute Genomics Platform"/>
            <consortium name="The Broad Institute Genome Sequencing Center for Infectious Disease"/>
            <person name="Wu L."/>
            <person name="Ma J."/>
        </authorList>
    </citation>
    <scope>NUCLEOTIDE SEQUENCE [LARGE SCALE GENOMIC DNA]</scope>
    <source>
        <strain evidence="2">CCUG 62982</strain>
    </source>
</reference>
<comment type="caution">
    <text evidence="1">The sequence shown here is derived from an EMBL/GenBank/DDBJ whole genome shotgun (WGS) entry which is preliminary data.</text>
</comment>
<dbReference type="EMBL" id="JBHTJG010000001">
    <property type="protein sequence ID" value="MFD0945584.1"/>
    <property type="molecule type" value="Genomic_DNA"/>
</dbReference>
<evidence type="ECO:0000313" key="2">
    <source>
        <dbReference type="Proteomes" id="UP001596977"/>
    </source>
</evidence>
<protein>
    <submittedName>
        <fullName evidence="1">Tail tape measure protein</fullName>
    </submittedName>
</protein>
<dbReference type="RefSeq" id="WP_264942180.1">
    <property type="nucleotide sequence ID" value="NZ_JAPDRA010000001.1"/>
</dbReference>
<name>A0ABW3H327_9SPHN</name>